<dbReference type="Gene3D" id="2.120.10.80">
    <property type="entry name" value="Kelch-type beta propeller"/>
    <property type="match status" value="2"/>
</dbReference>
<evidence type="ECO:0000256" key="1">
    <source>
        <dbReference type="SAM" id="MobiDB-lite"/>
    </source>
</evidence>
<evidence type="ECO:0000313" key="3">
    <source>
        <dbReference type="Proteomes" id="UP000215902"/>
    </source>
</evidence>
<protein>
    <submittedName>
        <fullName evidence="2">Uncharacterized protein</fullName>
    </submittedName>
</protein>
<dbReference type="GO" id="GO:0003682">
    <property type="term" value="F:chromatin binding"/>
    <property type="evidence" value="ECO:0007669"/>
    <property type="project" value="InterPro"/>
</dbReference>
<dbReference type="AlphaFoldDB" id="A0A267E1I6"/>
<feature type="region of interest" description="Disordered" evidence="1">
    <location>
        <begin position="386"/>
        <end position="415"/>
    </location>
</feature>
<dbReference type="Proteomes" id="UP000215902">
    <property type="component" value="Unassembled WGS sequence"/>
</dbReference>
<gene>
    <name evidence="2" type="ORF">BOX15_Mlig004988g1</name>
</gene>
<organism evidence="2 3">
    <name type="scientific">Macrostomum lignano</name>
    <dbReference type="NCBI Taxonomy" id="282301"/>
    <lineage>
        <taxon>Eukaryota</taxon>
        <taxon>Metazoa</taxon>
        <taxon>Spiralia</taxon>
        <taxon>Lophotrochozoa</taxon>
        <taxon>Platyhelminthes</taxon>
        <taxon>Rhabditophora</taxon>
        <taxon>Macrostomorpha</taxon>
        <taxon>Macrostomida</taxon>
        <taxon>Macrostomidae</taxon>
        <taxon>Macrostomum</taxon>
    </lineage>
</organism>
<accession>A0A267E1I6</accession>
<dbReference type="InterPro" id="IPR015915">
    <property type="entry name" value="Kelch-typ_b-propeller"/>
</dbReference>
<comment type="caution">
    <text evidence="2">The sequence shown here is derived from an EMBL/GenBank/DDBJ whole genome shotgun (WGS) entry which is preliminary data.</text>
</comment>
<dbReference type="STRING" id="282301.A0A267E1I6"/>
<dbReference type="SUPFAM" id="SSF117281">
    <property type="entry name" value="Kelch motif"/>
    <property type="match status" value="2"/>
</dbReference>
<sequence>TLDQQKELAAPSRKLAAAGAKESGHSLYWTAALQGCLERVNHAAVLINSFVYSFGGFSGNRAHYLRQLRRIDVQCLNVRSLRWTDVTHSTRCYAADQPEVDQPDKPLLRYGHTVVQFDGCAYMFGGRNDRLVAPPQVCQFDPISLAWTIHSGSGQVPPSRDGHSACVVDNRMFIFGGFTAAEEYENQVYCCDLINLQWTRIRAVLSGIPEAPSPRDFSCCIAWRRGFFLWGGRSDAAGHVFSGESCYDSSIYYFDADSQSWSLRARLDNVQGRRSGTMFRLGERIYFGFGFNDLRIRHEDGHLNDLWCLDPCSGSVTRAEPCSAFYRGPCPRRRLVAVPVSNSRVILFGGTCRFVRYSFQPALPAAEFQRLYAPLLARLPALRASVDDSDSEADPADDVERQESGPQPPDDVEPLEQLEEEPDDSIMGLKDLSDMFVLEALPSLQTLCALAVVRWRLPLGQLPVLLQEDVLRRFLPNVLSPP</sequence>
<proteinExistence type="predicted"/>
<dbReference type="PANTHER" id="PTHR46461">
    <property type="entry name" value="KELCH DOMAIN-CONTAINING PROTEIN 3"/>
    <property type="match status" value="1"/>
</dbReference>
<evidence type="ECO:0000313" key="2">
    <source>
        <dbReference type="EMBL" id="PAA54552.1"/>
    </source>
</evidence>
<name>A0A267E1I6_9PLAT</name>
<dbReference type="GO" id="GO:0005737">
    <property type="term" value="C:cytoplasm"/>
    <property type="evidence" value="ECO:0007669"/>
    <property type="project" value="TreeGrafter"/>
</dbReference>
<keyword evidence="3" id="KW-1185">Reference proteome</keyword>
<dbReference type="EMBL" id="NIVC01002890">
    <property type="protein sequence ID" value="PAA54552.1"/>
    <property type="molecule type" value="Genomic_DNA"/>
</dbReference>
<dbReference type="Pfam" id="PF24681">
    <property type="entry name" value="Kelch_KLHDC2_KLHL20_DRC7"/>
    <property type="match status" value="1"/>
</dbReference>
<dbReference type="OrthoDB" id="432528at2759"/>
<dbReference type="PANTHER" id="PTHR46461:SF1">
    <property type="entry name" value="KELCH DOMAIN-CONTAINING PROTEIN 3"/>
    <property type="match status" value="1"/>
</dbReference>
<dbReference type="InterPro" id="IPR052637">
    <property type="entry name" value="KLHDC3-like"/>
</dbReference>
<reference evidence="2 3" key="1">
    <citation type="submission" date="2017-06" db="EMBL/GenBank/DDBJ databases">
        <title>A platform for efficient transgenesis in Macrostomum lignano, a flatworm model organism for stem cell research.</title>
        <authorList>
            <person name="Berezikov E."/>
        </authorList>
    </citation>
    <scope>NUCLEOTIDE SEQUENCE [LARGE SCALE GENOMIC DNA]</scope>
    <source>
        <strain evidence="2">DV1</strain>
        <tissue evidence="2">Whole organism</tissue>
    </source>
</reference>
<feature type="compositionally biased region" description="Acidic residues" evidence="1">
    <location>
        <begin position="387"/>
        <end position="397"/>
    </location>
</feature>
<feature type="non-terminal residue" evidence="2">
    <location>
        <position position="1"/>
    </location>
</feature>